<evidence type="ECO:0000256" key="2">
    <source>
        <dbReference type="ARBA" id="ARBA00022771"/>
    </source>
</evidence>
<evidence type="ECO:0000256" key="1">
    <source>
        <dbReference type="ARBA" id="ARBA00022723"/>
    </source>
</evidence>
<dbReference type="InterPro" id="IPR035896">
    <property type="entry name" value="AN1-like_Znf"/>
</dbReference>
<organism evidence="9 10">
    <name type="scientific">Mesorhabditis spiculigera</name>
    <dbReference type="NCBI Taxonomy" id="96644"/>
    <lineage>
        <taxon>Eukaryota</taxon>
        <taxon>Metazoa</taxon>
        <taxon>Ecdysozoa</taxon>
        <taxon>Nematoda</taxon>
        <taxon>Chromadorea</taxon>
        <taxon>Rhabditida</taxon>
        <taxon>Rhabditina</taxon>
        <taxon>Rhabditomorpha</taxon>
        <taxon>Rhabditoidea</taxon>
        <taxon>Rhabditidae</taxon>
        <taxon>Mesorhabditinae</taxon>
        <taxon>Mesorhabditis</taxon>
    </lineage>
</organism>
<dbReference type="InterPro" id="IPR000058">
    <property type="entry name" value="Znf_AN1"/>
</dbReference>
<accession>A0AA36CVQ4</accession>
<evidence type="ECO:0000259" key="6">
    <source>
        <dbReference type="PROSITE" id="PS51036"/>
    </source>
</evidence>
<feature type="non-terminal residue" evidence="9">
    <location>
        <position position="192"/>
    </location>
</feature>
<dbReference type="SMART" id="SM00154">
    <property type="entry name" value="ZnF_AN1"/>
    <property type="match status" value="1"/>
</dbReference>
<dbReference type="AlphaFoldDB" id="A0AA36CVQ4"/>
<dbReference type="Pfam" id="PF01428">
    <property type="entry name" value="zf-AN1"/>
    <property type="match status" value="1"/>
</dbReference>
<dbReference type="Proteomes" id="UP001177023">
    <property type="component" value="Unassembled WGS sequence"/>
</dbReference>
<dbReference type="GO" id="GO:0008270">
    <property type="term" value="F:zinc ion binding"/>
    <property type="evidence" value="ECO:0007669"/>
    <property type="project" value="UniProtKB-KW"/>
</dbReference>
<sequence>MENQQQQPQATLLCRGGCGFFGSSATEGLCSKCYKDSIKRNQETQPRLSPTMSLASSSVPVDGLLSGSSVVVPTSSPSPPQHSSCGQAALSTEEVTAKLESHQATIEAKLDASSGSADTSPAPSTSTKKANRCHSCNKRVGLTGFPCRCGGLYCSEHRYDLAHNCTFDYKTMEREELRKNNPVVVSDKIQRI</sequence>
<feature type="compositionally biased region" description="Low complexity" evidence="5">
    <location>
        <begin position="111"/>
        <end position="128"/>
    </location>
</feature>
<dbReference type="SMART" id="SM00259">
    <property type="entry name" value="ZnF_A20"/>
    <property type="match status" value="1"/>
</dbReference>
<feature type="region of interest" description="Disordered" evidence="5">
    <location>
        <begin position="68"/>
        <end position="89"/>
    </location>
</feature>
<dbReference type="EMBL" id="CATQJA010002637">
    <property type="protein sequence ID" value="CAJ0575363.1"/>
    <property type="molecule type" value="Genomic_DNA"/>
</dbReference>
<feature type="domain" description="A20-type" evidence="6">
    <location>
        <begin position="8"/>
        <end position="42"/>
    </location>
</feature>
<evidence type="ECO:0000313" key="8">
    <source>
        <dbReference type="EMBL" id="CAJ0562948.1"/>
    </source>
</evidence>
<dbReference type="EMBL" id="CATQJA010000673">
    <property type="protein sequence ID" value="CAJ0562948.1"/>
    <property type="molecule type" value="Genomic_DNA"/>
</dbReference>
<keyword evidence="2 4" id="KW-0863">Zinc-finger</keyword>
<dbReference type="InterPro" id="IPR050652">
    <property type="entry name" value="AN1_A20_ZnFinger"/>
</dbReference>
<comment type="caution">
    <text evidence="9">The sequence shown here is derived from an EMBL/GenBank/DDBJ whole genome shotgun (WGS) entry which is preliminary data.</text>
</comment>
<protein>
    <recommendedName>
        <fullName evidence="11">AN1-type zinc finger protein 6</fullName>
    </recommendedName>
</protein>
<dbReference type="GO" id="GO:0003677">
    <property type="term" value="F:DNA binding"/>
    <property type="evidence" value="ECO:0007669"/>
    <property type="project" value="InterPro"/>
</dbReference>
<evidence type="ECO:0000256" key="5">
    <source>
        <dbReference type="SAM" id="MobiDB-lite"/>
    </source>
</evidence>
<dbReference type="InterPro" id="IPR002653">
    <property type="entry name" value="Znf_A20"/>
</dbReference>
<reference evidence="9" key="1">
    <citation type="submission" date="2023-06" db="EMBL/GenBank/DDBJ databases">
        <authorList>
            <person name="Delattre M."/>
        </authorList>
    </citation>
    <scope>NUCLEOTIDE SEQUENCE</scope>
    <source>
        <strain evidence="9">AF72</strain>
    </source>
</reference>
<keyword evidence="10" id="KW-1185">Reference proteome</keyword>
<evidence type="ECO:0000256" key="4">
    <source>
        <dbReference type="PROSITE-ProRule" id="PRU00449"/>
    </source>
</evidence>
<dbReference type="PANTHER" id="PTHR10634:SF149">
    <property type="entry name" value="AN1-TYPE DOMAIN-CONTAINING PROTEIN-RELATED"/>
    <property type="match status" value="1"/>
</dbReference>
<dbReference type="SUPFAM" id="SSF57716">
    <property type="entry name" value="Glucocorticoid receptor-like (DNA-binding domain)"/>
    <property type="match status" value="1"/>
</dbReference>
<evidence type="ECO:0000259" key="7">
    <source>
        <dbReference type="PROSITE" id="PS51039"/>
    </source>
</evidence>
<keyword evidence="1" id="KW-0479">Metal-binding</keyword>
<dbReference type="PANTHER" id="PTHR10634">
    <property type="entry name" value="AN1-TYPE ZINC FINGER PROTEIN"/>
    <property type="match status" value="1"/>
</dbReference>
<keyword evidence="3" id="KW-0862">Zinc</keyword>
<name>A0AA36CVQ4_9BILA</name>
<evidence type="ECO:0008006" key="11">
    <source>
        <dbReference type="Google" id="ProtNLM"/>
    </source>
</evidence>
<evidence type="ECO:0000256" key="3">
    <source>
        <dbReference type="ARBA" id="ARBA00022833"/>
    </source>
</evidence>
<dbReference type="Pfam" id="PF01754">
    <property type="entry name" value="zf-A20"/>
    <property type="match status" value="1"/>
</dbReference>
<feature type="domain" description="AN1-type" evidence="7">
    <location>
        <begin position="127"/>
        <end position="173"/>
    </location>
</feature>
<dbReference type="SUPFAM" id="SSF118310">
    <property type="entry name" value="AN1-like Zinc finger"/>
    <property type="match status" value="1"/>
</dbReference>
<dbReference type="Gene3D" id="4.10.1110.10">
    <property type="entry name" value="AN1-like Zinc finger"/>
    <property type="match status" value="1"/>
</dbReference>
<dbReference type="PROSITE" id="PS51036">
    <property type="entry name" value="ZF_A20"/>
    <property type="match status" value="1"/>
</dbReference>
<evidence type="ECO:0000313" key="9">
    <source>
        <dbReference type="EMBL" id="CAJ0575363.1"/>
    </source>
</evidence>
<feature type="region of interest" description="Disordered" evidence="5">
    <location>
        <begin position="108"/>
        <end position="131"/>
    </location>
</feature>
<evidence type="ECO:0000313" key="10">
    <source>
        <dbReference type="Proteomes" id="UP001177023"/>
    </source>
</evidence>
<gene>
    <name evidence="9" type="ORF">MSPICULIGERA_LOCUS13674</name>
    <name evidence="8" type="ORF">MSPICULIGERA_LOCUS2281</name>
</gene>
<dbReference type="Gene3D" id="1.20.5.4770">
    <property type="match status" value="1"/>
</dbReference>
<dbReference type="FunFam" id="4.10.1110.10:FF:000001">
    <property type="entry name" value="Zinc finger AN1-type containing 6"/>
    <property type="match status" value="1"/>
</dbReference>
<proteinExistence type="predicted"/>
<dbReference type="PROSITE" id="PS51039">
    <property type="entry name" value="ZF_AN1"/>
    <property type="match status" value="1"/>
</dbReference>